<dbReference type="GO" id="GO:0042393">
    <property type="term" value="F:histone binding"/>
    <property type="evidence" value="ECO:0007669"/>
    <property type="project" value="TreeGrafter"/>
</dbReference>
<dbReference type="Pfam" id="PF08512">
    <property type="entry name" value="Rttp106-like_middle"/>
    <property type="match status" value="1"/>
</dbReference>
<feature type="region of interest" description="Disordered" evidence="5">
    <location>
        <begin position="66"/>
        <end position="160"/>
    </location>
</feature>
<reference evidence="7 8" key="1">
    <citation type="submission" date="2016-02" db="EMBL/GenBank/DDBJ databases">
        <title>Complete genome sequence and transcriptome regulation of the pentose utilising yeast Sugiyamaella lignohabitans.</title>
        <authorList>
            <person name="Bellasio M."/>
            <person name="Peymann A."/>
            <person name="Valli M."/>
            <person name="Sipitzky M."/>
            <person name="Graf A."/>
            <person name="Sauer M."/>
            <person name="Marx H."/>
            <person name="Mattanovich D."/>
        </authorList>
    </citation>
    <scope>NUCLEOTIDE SEQUENCE [LARGE SCALE GENOMIC DNA]</scope>
    <source>
        <strain evidence="7 8">CBS 10342</strain>
    </source>
</reference>
<keyword evidence="4" id="KW-0143">Chaperone</keyword>
<gene>
    <name evidence="7" type="primary">RTT106</name>
    <name evidence="7" type="ORF">AWJ20_1972</name>
</gene>
<dbReference type="KEGG" id="slb:AWJ20_1972"/>
<evidence type="ECO:0000256" key="4">
    <source>
        <dbReference type="ARBA" id="ARBA00023186"/>
    </source>
</evidence>
<evidence type="ECO:0000259" key="6">
    <source>
        <dbReference type="Pfam" id="PF08512"/>
    </source>
</evidence>
<protein>
    <recommendedName>
        <fullName evidence="2">Histone chaperone RTT106</fullName>
    </recommendedName>
    <alternativeName>
        <fullName evidence="3">Histone chaperone rtt106</fullName>
    </alternativeName>
</protein>
<evidence type="ECO:0000313" key="8">
    <source>
        <dbReference type="Proteomes" id="UP000189580"/>
    </source>
</evidence>
<dbReference type="InterPro" id="IPR013719">
    <property type="entry name" value="RTT106/SPT16-like_middle_dom"/>
</dbReference>
<evidence type="ECO:0000256" key="2">
    <source>
        <dbReference type="ARBA" id="ARBA00017355"/>
    </source>
</evidence>
<keyword evidence="8" id="KW-1185">Reference proteome</keyword>
<evidence type="ECO:0000256" key="3">
    <source>
        <dbReference type="ARBA" id="ARBA00018462"/>
    </source>
</evidence>
<dbReference type="InterPro" id="IPR050454">
    <property type="entry name" value="RTT106/SSRP1_HistChap/FACT"/>
</dbReference>
<feature type="domain" description="Histone chaperone RTT106/FACT complex subunit SPT16-like middle" evidence="6">
    <location>
        <begin position="2"/>
        <end position="61"/>
    </location>
</feature>
<accession>A0A167ERD7</accession>
<dbReference type="Gene3D" id="2.30.29.30">
    <property type="entry name" value="Pleckstrin-homology domain (PH domain)/Phosphotyrosine-binding domain (PTB)"/>
    <property type="match status" value="1"/>
</dbReference>
<dbReference type="AlphaFoldDB" id="A0A167ERD7"/>
<dbReference type="SUPFAM" id="SSF50729">
    <property type="entry name" value="PH domain-like"/>
    <property type="match status" value="1"/>
</dbReference>
<feature type="compositionally biased region" description="Acidic residues" evidence="5">
    <location>
        <begin position="93"/>
        <end position="160"/>
    </location>
</feature>
<dbReference type="PANTHER" id="PTHR45849">
    <property type="entry name" value="FACT COMPLEX SUBUNIT SSRP1"/>
    <property type="match status" value="1"/>
</dbReference>
<name>A0A167ERD7_9ASCO</name>
<dbReference type="GeneID" id="30033832"/>
<dbReference type="EMBL" id="CP014503">
    <property type="protein sequence ID" value="ANB14384.1"/>
    <property type="molecule type" value="Genomic_DNA"/>
</dbReference>
<proteinExistence type="inferred from homology"/>
<dbReference type="GO" id="GO:0031491">
    <property type="term" value="F:nucleosome binding"/>
    <property type="evidence" value="ECO:0007669"/>
    <property type="project" value="TreeGrafter"/>
</dbReference>
<dbReference type="PANTHER" id="PTHR45849:SF3">
    <property type="entry name" value="HISTONE CHAPERONE RTT106"/>
    <property type="match status" value="1"/>
</dbReference>
<dbReference type="OrthoDB" id="75754at2759"/>
<dbReference type="RefSeq" id="XP_018736861.1">
    <property type="nucleotide sequence ID" value="XM_018878892.1"/>
</dbReference>
<sequence>MLLFPVDKIAAISYSSITRLTFNLNIKLTEPIEGIQDYEFSMIDHNDYDEINDYVVRNSLENQSMSEARRAKQATNKPEFSNELEKVIAEDNGAGDDDEDEEQDEDYESGSDSEEAASESESDDDDQDNDEDDSDEEEEEEEEDDDEGGQESGQEQDDAE</sequence>
<organism evidence="7 8">
    <name type="scientific">Sugiyamaella lignohabitans</name>
    <dbReference type="NCBI Taxonomy" id="796027"/>
    <lineage>
        <taxon>Eukaryota</taxon>
        <taxon>Fungi</taxon>
        <taxon>Dikarya</taxon>
        <taxon>Ascomycota</taxon>
        <taxon>Saccharomycotina</taxon>
        <taxon>Dipodascomycetes</taxon>
        <taxon>Dipodascales</taxon>
        <taxon>Trichomonascaceae</taxon>
        <taxon>Sugiyamaella</taxon>
    </lineage>
</organism>
<comment type="similarity">
    <text evidence="1">Belongs to the RTT106 family.</text>
</comment>
<dbReference type="Proteomes" id="UP000189580">
    <property type="component" value="Chromosome b"/>
</dbReference>
<dbReference type="InterPro" id="IPR011993">
    <property type="entry name" value="PH-like_dom_sf"/>
</dbReference>
<evidence type="ECO:0000313" key="7">
    <source>
        <dbReference type="EMBL" id="ANB14384.1"/>
    </source>
</evidence>
<evidence type="ECO:0000256" key="5">
    <source>
        <dbReference type="SAM" id="MobiDB-lite"/>
    </source>
</evidence>
<evidence type="ECO:0000256" key="1">
    <source>
        <dbReference type="ARBA" id="ARBA00006159"/>
    </source>
</evidence>